<accession>A0A9Y2MWU4</accession>
<dbReference type="Pfam" id="PF13649">
    <property type="entry name" value="Methyltransf_25"/>
    <property type="match status" value="1"/>
</dbReference>
<dbReference type="AlphaFoldDB" id="A0A9Y2MWU4"/>
<organism evidence="2 3">
    <name type="scientific">Amycolatopsis carbonis</name>
    <dbReference type="NCBI Taxonomy" id="715471"/>
    <lineage>
        <taxon>Bacteria</taxon>
        <taxon>Bacillati</taxon>
        <taxon>Actinomycetota</taxon>
        <taxon>Actinomycetes</taxon>
        <taxon>Pseudonocardiales</taxon>
        <taxon>Pseudonocardiaceae</taxon>
        <taxon>Amycolatopsis</taxon>
    </lineage>
</organism>
<dbReference type="InterPro" id="IPR029063">
    <property type="entry name" value="SAM-dependent_MTases_sf"/>
</dbReference>
<dbReference type="GO" id="GO:0032259">
    <property type="term" value="P:methylation"/>
    <property type="evidence" value="ECO:0007669"/>
    <property type="project" value="UniProtKB-KW"/>
</dbReference>
<dbReference type="Gene3D" id="3.40.50.150">
    <property type="entry name" value="Vaccinia Virus protein VP39"/>
    <property type="match status" value="1"/>
</dbReference>
<dbReference type="EMBL" id="CP127294">
    <property type="protein sequence ID" value="WIX80078.1"/>
    <property type="molecule type" value="Genomic_DNA"/>
</dbReference>
<gene>
    <name evidence="2" type="ORF">QRX50_04600</name>
</gene>
<sequence length="233" mass="25580">MPDDFTLSRRSAMRWNAPLDESHAALLLERLDVTDGTVVDLGAGWGELLIHAVDGTAARGIAVDTDEVAIERGRRAAKQRGVRVEFVEQDAAGWQGHADRALCIGASHAFGGTRQALAALGGVTDHLLYGDGCWSTEPTPAAHGIFGDEVLSLPTLLEACRDTGWRVLHLSTADQREWDDFESTARAGRLRWLLANPDDPRATETREWLDTREREYVSAYRGVLGFAYLVLVK</sequence>
<dbReference type="KEGG" id="acab:QRX50_04600"/>
<evidence type="ECO:0000313" key="2">
    <source>
        <dbReference type="EMBL" id="WIX80078.1"/>
    </source>
</evidence>
<proteinExistence type="predicted"/>
<keyword evidence="2" id="KW-0489">Methyltransferase</keyword>
<evidence type="ECO:0000259" key="1">
    <source>
        <dbReference type="Pfam" id="PF13649"/>
    </source>
</evidence>
<dbReference type="GO" id="GO:0008168">
    <property type="term" value="F:methyltransferase activity"/>
    <property type="evidence" value="ECO:0007669"/>
    <property type="project" value="UniProtKB-KW"/>
</dbReference>
<keyword evidence="3" id="KW-1185">Reference proteome</keyword>
<protein>
    <submittedName>
        <fullName evidence="2">Methyltransferase domain-containing protein</fullName>
    </submittedName>
</protein>
<dbReference type="CDD" id="cd02440">
    <property type="entry name" value="AdoMet_MTases"/>
    <property type="match status" value="1"/>
</dbReference>
<dbReference type="SUPFAM" id="SSF53335">
    <property type="entry name" value="S-adenosyl-L-methionine-dependent methyltransferases"/>
    <property type="match status" value="1"/>
</dbReference>
<name>A0A9Y2MWU4_9PSEU</name>
<dbReference type="InterPro" id="IPR041698">
    <property type="entry name" value="Methyltransf_25"/>
</dbReference>
<keyword evidence="2" id="KW-0808">Transferase</keyword>
<reference evidence="2 3" key="1">
    <citation type="submission" date="2023-06" db="EMBL/GenBank/DDBJ databases">
        <authorList>
            <person name="Oyuntsetseg B."/>
            <person name="Kim S.B."/>
        </authorList>
    </citation>
    <scope>NUCLEOTIDE SEQUENCE [LARGE SCALE GENOMIC DNA]</scope>
    <source>
        <strain evidence="2 3">2-15</strain>
    </source>
</reference>
<dbReference type="Proteomes" id="UP001236014">
    <property type="component" value="Chromosome"/>
</dbReference>
<feature type="domain" description="Methyltransferase" evidence="1">
    <location>
        <begin position="38"/>
        <end position="117"/>
    </location>
</feature>
<evidence type="ECO:0000313" key="3">
    <source>
        <dbReference type="Proteomes" id="UP001236014"/>
    </source>
</evidence>
<dbReference type="RefSeq" id="WP_285970724.1">
    <property type="nucleotide sequence ID" value="NZ_CP127294.1"/>
</dbReference>